<keyword evidence="2 3" id="KW-0378">Hydrolase</keyword>
<dbReference type="InterPro" id="IPR050563">
    <property type="entry name" value="4-hydroxybenzoyl-CoA_TE"/>
</dbReference>
<dbReference type="CDD" id="cd00586">
    <property type="entry name" value="4HBT"/>
    <property type="match status" value="1"/>
</dbReference>
<protein>
    <submittedName>
        <fullName evidence="3">Acyl-CoA thioester hydrolase</fullName>
    </submittedName>
</protein>
<dbReference type="InterPro" id="IPR029069">
    <property type="entry name" value="HotDog_dom_sf"/>
</dbReference>
<dbReference type="SUPFAM" id="SSF54637">
    <property type="entry name" value="Thioesterase/thiol ester dehydrase-isomerase"/>
    <property type="match status" value="1"/>
</dbReference>
<dbReference type="PANTHER" id="PTHR31793:SF27">
    <property type="entry name" value="NOVEL THIOESTERASE SUPERFAMILY DOMAIN AND SAPOSIN A-TYPE DOMAIN CONTAINING PROTEIN (0610012H03RIK)"/>
    <property type="match status" value="1"/>
</dbReference>
<reference evidence="3 4" key="1">
    <citation type="submission" date="2016-10" db="EMBL/GenBank/DDBJ databases">
        <authorList>
            <person name="de Groot N.N."/>
        </authorList>
    </citation>
    <scope>NUCLEOTIDE SEQUENCE [LARGE SCALE GENOMIC DNA]</scope>
    <source>
        <strain evidence="3 4">DSM 15893</strain>
    </source>
</reference>
<dbReference type="Pfam" id="PF13279">
    <property type="entry name" value="4HBT_2"/>
    <property type="match status" value="1"/>
</dbReference>
<evidence type="ECO:0000313" key="3">
    <source>
        <dbReference type="EMBL" id="SFP99710.1"/>
    </source>
</evidence>
<dbReference type="Proteomes" id="UP000182692">
    <property type="component" value="Unassembled WGS sequence"/>
</dbReference>
<dbReference type="Gene3D" id="3.10.129.10">
    <property type="entry name" value="Hotdog Thioesterase"/>
    <property type="match status" value="1"/>
</dbReference>
<comment type="similarity">
    <text evidence="1">Belongs to the 4-hydroxybenzoyl-CoA thioesterase family.</text>
</comment>
<dbReference type="STRING" id="1121869.SAMN03084138_03757"/>
<dbReference type="EMBL" id="FOWR01000034">
    <property type="protein sequence ID" value="SFP99710.1"/>
    <property type="molecule type" value="Genomic_DNA"/>
</dbReference>
<dbReference type="GeneID" id="35873957"/>
<evidence type="ECO:0000256" key="1">
    <source>
        <dbReference type="ARBA" id="ARBA00005953"/>
    </source>
</evidence>
<gene>
    <name evidence="3" type="ORF">SAMN03084138_03757</name>
</gene>
<dbReference type="GO" id="GO:0047617">
    <property type="term" value="F:fatty acyl-CoA hydrolase activity"/>
    <property type="evidence" value="ECO:0007669"/>
    <property type="project" value="TreeGrafter"/>
</dbReference>
<name>A0A1I5UWV6_9GAMM</name>
<dbReference type="AlphaFoldDB" id="A0A1I5UWV6"/>
<accession>A0A1I5UWV6</accession>
<dbReference type="PIRSF" id="PIRSF003230">
    <property type="entry name" value="YbgC"/>
    <property type="match status" value="1"/>
</dbReference>
<sequence>MPEATLQAEVTLRTAFQDADPMGVIYHGNYFRFFEEARRAMMEQLDYGYMAMKESGYMWPIIDAAVRYVKPIKFDQSIIVTAKLTEWENRLRTDYVIYDAATRKRLTKGHTIQVAVSIDTEEMCFVSPTVFTQKLEAYLSAQ</sequence>
<evidence type="ECO:0000256" key="2">
    <source>
        <dbReference type="ARBA" id="ARBA00022801"/>
    </source>
</evidence>
<evidence type="ECO:0000313" key="4">
    <source>
        <dbReference type="Proteomes" id="UP000182692"/>
    </source>
</evidence>
<proteinExistence type="inferred from homology"/>
<dbReference type="InterPro" id="IPR006684">
    <property type="entry name" value="YbgC/YbaW"/>
</dbReference>
<organism evidence="3 4">
    <name type="scientific">Enterovibrio norvegicus DSM 15893</name>
    <dbReference type="NCBI Taxonomy" id="1121869"/>
    <lineage>
        <taxon>Bacteria</taxon>
        <taxon>Pseudomonadati</taxon>
        <taxon>Pseudomonadota</taxon>
        <taxon>Gammaproteobacteria</taxon>
        <taxon>Vibrionales</taxon>
        <taxon>Vibrionaceae</taxon>
        <taxon>Enterovibrio</taxon>
    </lineage>
</organism>
<dbReference type="OrthoDB" id="9800856at2"/>
<dbReference type="PANTHER" id="PTHR31793">
    <property type="entry name" value="4-HYDROXYBENZOYL-COA THIOESTERASE FAMILY MEMBER"/>
    <property type="match status" value="1"/>
</dbReference>
<dbReference type="RefSeq" id="WP_026024715.1">
    <property type="nucleotide sequence ID" value="NZ_FOWR01000034.1"/>
</dbReference>